<organism evidence="3 4">
    <name type="scientific">Ranatra chinensis</name>
    <dbReference type="NCBI Taxonomy" id="642074"/>
    <lineage>
        <taxon>Eukaryota</taxon>
        <taxon>Metazoa</taxon>
        <taxon>Ecdysozoa</taxon>
        <taxon>Arthropoda</taxon>
        <taxon>Hexapoda</taxon>
        <taxon>Insecta</taxon>
        <taxon>Pterygota</taxon>
        <taxon>Neoptera</taxon>
        <taxon>Paraneoptera</taxon>
        <taxon>Hemiptera</taxon>
        <taxon>Heteroptera</taxon>
        <taxon>Panheteroptera</taxon>
        <taxon>Nepomorpha</taxon>
        <taxon>Nepidae</taxon>
        <taxon>Ranatrinae</taxon>
        <taxon>Ranatra</taxon>
    </lineage>
</organism>
<name>A0ABD0ZB27_9HEMI</name>
<sequence>MASKRRNINPTPSSVSFQWGPMKSDHLQYLDIDRTISMKPGLPYQQRMDIWESIYPTYIKGNELGGVSGHWDTMRVALTVFAFLLGLLCFFCEGDGQGIEDGQDAEHPVVETIHGKVRGSRMKSWTSQHFYAFRGIRFAKPPLGQLRFKVVAPHDMAKTGLLMRKDHPPDLFQLSERFT</sequence>
<dbReference type="PANTHER" id="PTHR11559">
    <property type="entry name" value="CARBOXYLESTERASE"/>
    <property type="match status" value="1"/>
</dbReference>
<dbReference type="SUPFAM" id="SSF53474">
    <property type="entry name" value="alpha/beta-Hydrolases"/>
    <property type="match status" value="1"/>
</dbReference>
<dbReference type="EMBL" id="JBFDAA010000005">
    <property type="protein sequence ID" value="KAL1132554.1"/>
    <property type="molecule type" value="Genomic_DNA"/>
</dbReference>
<proteinExistence type="predicted"/>
<accession>A0ABD0ZB27</accession>
<dbReference type="InterPro" id="IPR029058">
    <property type="entry name" value="AB_hydrolase_fold"/>
</dbReference>
<dbReference type="Pfam" id="PF00135">
    <property type="entry name" value="COesterase"/>
    <property type="match status" value="1"/>
</dbReference>
<evidence type="ECO:0000313" key="4">
    <source>
        <dbReference type="Proteomes" id="UP001558652"/>
    </source>
</evidence>
<evidence type="ECO:0000259" key="2">
    <source>
        <dbReference type="Pfam" id="PF00135"/>
    </source>
</evidence>
<dbReference type="Proteomes" id="UP001558652">
    <property type="component" value="Unassembled WGS sequence"/>
</dbReference>
<gene>
    <name evidence="3" type="ORF">AAG570_010506</name>
</gene>
<evidence type="ECO:0000256" key="1">
    <source>
        <dbReference type="ARBA" id="ARBA00023180"/>
    </source>
</evidence>
<dbReference type="Gene3D" id="3.40.50.1820">
    <property type="entry name" value="alpha/beta hydrolase"/>
    <property type="match status" value="1"/>
</dbReference>
<dbReference type="InterPro" id="IPR002018">
    <property type="entry name" value="CarbesteraseB"/>
</dbReference>
<dbReference type="InterPro" id="IPR050309">
    <property type="entry name" value="Type-B_Carboxylest/Lipase"/>
</dbReference>
<evidence type="ECO:0000313" key="3">
    <source>
        <dbReference type="EMBL" id="KAL1132554.1"/>
    </source>
</evidence>
<keyword evidence="4" id="KW-1185">Reference proteome</keyword>
<feature type="domain" description="Carboxylesterase type B" evidence="2">
    <location>
        <begin position="107"/>
        <end position="153"/>
    </location>
</feature>
<dbReference type="AlphaFoldDB" id="A0ABD0ZB27"/>
<keyword evidence="1" id="KW-0325">Glycoprotein</keyword>
<reference evidence="3 4" key="1">
    <citation type="submission" date="2024-07" db="EMBL/GenBank/DDBJ databases">
        <title>Chromosome-level genome assembly of the water stick insect Ranatra chinensis (Heteroptera: Nepidae).</title>
        <authorList>
            <person name="Liu X."/>
        </authorList>
    </citation>
    <scope>NUCLEOTIDE SEQUENCE [LARGE SCALE GENOMIC DNA]</scope>
    <source>
        <strain evidence="3">Cailab_2021Rc</strain>
        <tissue evidence="3">Muscle</tissue>
    </source>
</reference>
<comment type="caution">
    <text evidence="3">The sequence shown here is derived from an EMBL/GenBank/DDBJ whole genome shotgun (WGS) entry which is preliminary data.</text>
</comment>
<protein>
    <recommendedName>
        <fullName evidence="2">Carboxylesterase type B domain-containing protein</fullName>
    </recommendedName>
</protein>